<gene>
    <name evidence="2" type="ORF">AWV77_04480</name>
</gene>
<evidence type="ECO:0000256" key="1">
    <source>
        <dbReference type="SAM" id="MobiDB-lite"/>
    </source>
</evidence>
<organism evidence="2 3">
    <name type="scientific">Pseudomonas palleroniana</name>
    <dbReference type="NCBI Taxonomy" id="191390"/>
    <lineage>
        <taxon>Bacteria</taxon>
        <taxon>Pseudomonadati</taxon>
        <taxon>Pseudomonadota</taxon>
        <taxon>Gammaproteobacteria</taxon>
        <taxon>Pseudomonadales</taxon>
        <taxon>Pseudomonadaceae</taxon>
        <taxon>Pseudomonas</taxon>
    </lineage>
</organism>
<dbReference type="EMBL" id="LRMR01000005">
    <property type="protein sequence ID" value="KWU52092.1"/>
    <property type="molecule type" value="Genomic_DNA"/>
</dbReference>
<comment type="caution">
    <text evidence="2">The sequence shown here is derived from an EMBL/GenBank/DDBJ whole genome shotgun (WGS) entry which is preliminary data.</text>
</comment>
<name>A0A0X7K911_9PSED</name>
<dbReference type="Proteomes" id="UP000067111">
    <property type="component" value="Unassembled WGS sequence"/>
</dbReference>
<protein>
    <submittedName>
        <fullName evidence="2">Uncharacterized protein</fullName>
    </submittedName>
</protein>
<dbReference type="RefSeq" id="WP_060753079.1">
    <property type="nucleotide sequence ID" value="NZ_LRMR01000005.1"/>
</dbReference>
<sequence>MKTTLFTFPTPDYLAGNVQAATEPGNVRHKRALDAPAAVKRELAAAPSGLSKNSASWVNFQHGVNLAEGIEPGSSKRMTQQELIALPGKMSATAVTPEQALFIAAARVGPALEWAVANGILERKTEYSQADIQKAVAALDKHLEEIADAVNSLSTPMPMRKDYFIGTQQVSPIKGHADPDNKTYPVALYDDKRFGEDFKTDLANKKTAYATILQEVFSTLPVPDQIAIAQGDVGVYAMKSSGTDGKLERRTFLLKAVHQGKTTVYEVNPEQGTVVKRDDYIGVFQGSSVIGKKRLPDGGYSETFTAWQKPNIQGSQYQAKVDKKPGVQPDNTSFSAQLYALEPLGELPAPAAGATTQSNPQALFLERNKQLSTLVGEKLFYLSDLDLLHSAQEDPERVTDAEKDDRKNYQAFKQEREKRREVLKGFVPLWHGIEAISAGRPIEGLAQIWIDILSFLLPVEKVVTEVVTSGIRLVKPVIPKFLKPSTHFASYTFKPGAPGVAWEGGVQGLKWAPNTSQNLAKGVNQFKFNATPLSKAGSGMREIEYNGARYFAGAKPDAGDNVHYLLRVPDPQDPTRLVSSGIIAKPDETGVWARRGVQGGERPGAKKTQATDASSKGRLQAPGNTAASQKLVNHPNWQSVVDSGTYNGQPVYIHYTNKEGAEAITRQLSINDASREATRAGSKGGVYVNPPGQQFNGENVETLLFLGNKRYEGRGDYMVIFSTDQVPTNLGPVTAGSPFVELKFPKGIKLTSANFLYAGPNTFPNYFG</sequence>
<proteinExistence type="predicted"/>
<feature type="region of interest" description="Disordered" evidence="1">
    <location>
        <begin position="595"/>
        <end position="628"/>
    </location>
</feature>
<evidence type="ECO:0000313" key="3">
    <source>
        <dbReference type="Proteomes" id="UP000067111"/>
    </source>
</evidence>
<reference evidence="3" key="1">
    <citation type="submission" date="2016-01" db="EMBL/GenBank/DDBJ databases">
        <authorList>
            <person name="Gamez R.M."/>
            <person name="Rodriguez F."/>
            <person name="Bernal J.F."/>
            <person name="Agarwala R."/>
            <person name="Landsman D."/>
            <person name="Marino-Ramirez L."/>
        </authorList>
    </citation>
    <scope>NUCLEOTIDE SEQUENCE [LARGE SCALE GENOMIC DNA]</scope>
    <source>
        <strain evidence="3">Ps006</strain>
    </source>
</reference>
<dbReference type="AlphaFoldDB" id="A0A0X7K911"/>
<evidence type="ECO:0000313" key="2">
    <source>
        <dbReference type="EMBL" id="KWU52092.1"/>
    </source>
</evidence>
<accession>A0A0X7K911</accession>